<dbReference type="Proteomes" id="UP001521116">
    <property type="component" value="Unassembled WGS sequence"/>
</dbReference>
<evidence type="ECO:0008006" key="4">
    <source>
        <dbReference type="Google" id="ProtNLM"/>
    </source>
</evidence>
<proteinExistence type="predicted"/>
<sequence>MDEDPSAATQSDRTLRGTERVVHPRGCTQRATSVDDSISIANKKKKTSNHPISFFDLPGEMRNQIYDFVVPSGNPHSYPVDRHACRRLPGFAFVNRQMRAESLPLHLLRRYWYFNFYSSEDIVGIKDWIRVIEPYNHLLERFSVAIRCYLSVPQQREAGGYIMGYFNKKRVKATYIPYGWMMALRGISAEAKHIMYTIVKSQVEDLQRMLENGIFTTGSWVDAMESLFHTHPLLVMKWA</sequence>
<reference evidence="2 3" key="1">
    <citation type="submission" date="2024-02" db="EMBL/GenBank/DDBJ databases">
        <title>De novo assembly and annotation of 12 fungi associated with fruit tree decline syndrome in Ontario, Canada.</title>
        <authorList>
            <person name="Sulman M."/>
            <person name="Ellouze W."/>
            <person name="Ilyukhin E."/>
        </authorList>
    </citation>
    <scope>NUCLEOTIDE SEQUENCE [LARGE SCALE GENOMIC DNA]</scope>
    <source>
        <strain evidence="2 3">M1-105</strain>
    </source>
</reference>
<evidence type="ECO:0000256" key="1">
    <source>
        <dbReference type="SAM" id="MobiDB-lite"/>
    </source>
</evidence>
<organism evidence="2 3">
    <name type="scientific">Neofusicoccum ribis</name>
    <dbReference type="NCBI Taxonomy" id="45134"/>
    <lineage>
        <taxon>Eukaryota</taxon>
        <taxon>Fungi</taxon>
        <taxon>Dikarya</taxon>
        <taxon>Ascomycota</taxon>
        <taxon>Pezizomycotina</taxon>
        <taxon>Dothideomycetes</taxon>
        <taxon>Dothideomycetes incertae sedis</taxon>
        <taxon>Botryosphaeriales</taxon>
        <taxon>Botryosphaeriaceae</taxon>
        <taxon>Neofusicoccum</taxon>
    </lineage>
</organism>
<evidence type="ECO:0000313" key="3">
    <source>
        <dbReference type="Proteomes" id="UP001521116"/>
    </source>
</evidence>
<gene>
    <name evidence="2" type="ORF">SLS56_009837</name>
</gene>
<keyword evidence="3" id="KW-1185">Reference proteome</keyword>
<accession>A0ABR3SG93</accession>
<name>A0ABR3SG93_9PEZI</name>
<comment type="caution">
    <text evidence="2">The sequence shown here is derived from an EMBL/GenBank/DDBJ whole genome shotgun (WGS) entry which is preliminary data.</text>
</comment>
<feature type="region of interest" description="Disordered" evidence="1">
    <location>
        <begin position="1"/>
        <end position="21"/>
    </location>
</feature>
<protein>
    <recommendedName>
        <fullName evidence="4">F-box domain-containing protein</fullName>
    </recommendedName>
</protein>
<evidence type="ECO:0000313" key="2">
    <source>
        <dbReference type="EMBL" id="KAL1620024.1"/>
    </source>
</evidence>
<dbReference type="EMBL" id="JAJVDC020000175">
    <property type="protein sequence ID" value="KAL1620024.1"/>
    <property type="molecule type" value="Genomic_DNA"/>
</dbReference>